<keyword evidence="1" id="KW-0004">4Fe-4S</keyword>
<dbReference type="Proteomes" id="UP000427769">
    <property type="component" value="Chromosome"/>
</dbReference>
<dbReference type="EMBL" id="AP021875">
    <property type="protein sequence ID" value="BBO77953.1"/>
    <property type="molecule type" value="Genomic_DNA"/>
</dbReference>
<dbReference type="GO" id="GO:0051539">
    <property type="term" value="F:4 iron, 4 sulfur cluster binding"/>
    <property type="evidence" value="ECO:0007669"/>
    <property type="project" value="UniProtKB-KW"/>
</dbReference>
<keyword evidence="4" id="KW-0411">Iron-sulfur</keyword>
<accession>A0A5K7ZE27</accession>
<evidence type="ECO:0000256" key="1">
    <source>
        <dbReference type="ARBA" id="ARBA00022485"/>
    </source>
</evidence>
<sequence length="216" mass="24091">MAIVEMDTMVKAGLDRAVELMALAAHNSFRFNDRNTVKIISVGREEMEQLAEYCFSLGDMSPLAARDGRHLVQLMKEPCALLVMGDKRRSDFNYNCGACGFRTCKELNTAEEMESLTANGPSCLFKNINLGIAANVAASTAHRLGLHCRVFSTLAFAAMAMEVITDVDVCVSVSVSAARKNPYFDRHEFWTKDYWDEIFAKEFPTYNRGFIGAVED</sequence>
<gene>
    <name evidence="6" type="ORF">DSCW_53700</name>
</gene>
<dbReference type="PROSITE" id="PS51656">
    <property type="entry name" value="4FE4S"/>
    <property type="match status" value="1"/>
</dbReference>
<keyword evidence="3" id="KW-0408">Iron</keyword>
<organism evidence="6 7">
    <name type="scientific">Desulfosarcina widdelii</name>
    <dbReference type="NCBI Taxonomy" id="947919"/>
    <lineage>
        <taxon>Bacteria</taxon>
        <taxon>Pseudomonadati</taxon>
        <taxon>Thermodesulfobacteriota</taxon>
        <taxon>Desulfobacteria</taxon>
        <taxon>Desulfobacterales</taxon>
        <taxon>Desulfosarcinaceae</taxon>
        <taxon>Desulfosarcina</taxon>
    </lineage>
</organism>
<dbReference type="PANTHER" id="PTHR40101:SF1">
    <property type="entry name" value="4FE-4S DOMAIN-CONTAINING PROTEIN"/>
    <property type="match status" value="1"/>
</dbReference>
<evidence type="ECO:0000313" key="6">
    <source>
        <dbReference type="EMBL" id="BBO77953.1"/>
    </source>
</evidence>
<proteinExistence type="predicted"/>
<dbReference type="RefSeq" id="WP_155306633.1">
    <property type="nucleotide sequence ID" value="NZ_AP021875.1"/>
</dbReference>
<evidence type="ECO:0000313" key="7">
    <source>
        <dbReference type="Proteomes" id="UP000427769"/>
    </source>
</evidence>
<dbReference type="InterPro" id="IPR019224">
    <property type="entry name" value="DUF2148"/>
</dbReference>
<protein>
    <recommendedName>
        <fullName evidence="5">4Fe-4S domain-containing protein</fullName>
    </recommendedName>
</protein>
<dbReference type="GO" id="GO:0046872">
    <property type="term" value="F:metal ion binding"/>
    <property type="evidence" value="ECO:0007669"/>
    <property type="project" value="UniProtKB-KW"/>
</dbReference>
<name>A0A5K7ZE27_9BACT</name>
<evidence type="ECO:0000256" key="2">
    <source>
        <dbReference type="ARBA" id="ARBA00022723"/>
    </source>
</evidence>
<keyword evidence="7" id="KW-1185">Reference proteome</keyword>
<feature type="domain" description="4Fe-4S" evidence="5">
    <location>
        <begin position="75"/>
        <end position="140"/>
    </location>
</feature>
<dbReference type="Pfam" id="PF09918">
    <property type="entry name" value="DUF2148"/>
    <property type="match status" value="1"/>
</dbReference>
<dbReference type="InterPro" id="IPR007202">
    <property type="entry name" value="4Fe-4S_dom"/>
</dbReference>
<dbReference type="AlphaFoldDB" id="A0A5K7ZE27"/>
<keyword evidence="2" id="KW-0479">Metal-binding</keyword>
<dbReference type="KEGG" id="dwd:DSCW_53700"/>
<evidence type="ECO:0000256" key="3">
    <source>
        <dbReference type="ARBA" id="ARBA00023004"/>
    </source>
</evidence>
<evidence type="ECO:0000256" key="4">
    <source>
        <dbReference type="ARBA" id="ARBA00023014"/>
    </source>
</evidence>
<evidence type="ECO:0000259" key="5">
    <source>
        <dbReference type="PROSITE" id="PS51656"/>
    </source>
</evidence>
<reference evidence="6 7" key="1">
    <citation type="submission" date="2019-11" db="EMBL/GenBank/DDBJ databases">
        <title>Comparative genomics of hydrocarbon-degrading Desulfosarcina strains.</title>
        <authorList>
            <person name="Watanabe M."/>
            <person name="Kojima H."/>
            <person name="Fukui M."/>
        </authorList>
    </citation>
    <scope>NUCLEOTIDE SEQUENCE [LARGE SCALE GENOMIC DNA]</scope>
    <source>
        <strain evidence="6 7">PP31</strain>
    </source>
</reference>
<dbReference type="OrthoDB" id="5505478at2"/>
<dbReference type="PANTHER" id="PTHR40101">
    <property type="entry name" value="CONSERVED PROTEIN"/>
    <property type="match status" value="1"/>
</dbReference>